<reference evidence="1" key="1">
    <citation type="submission" date="2010-03" db="EMBL/GenBank/DDBJ databases">
        <title>Annotation of Blastomyces dermatitidis strain ATCC 18188.</title>
        <authorList>
            <consortium name="The Broad Institute Genome Sequencing Platform"/>
            <consortium name="Broad Institute Genome Sequencing Center for Infectious Disease."/>
            <person name="Cuomo C."/>
            <person name="Klein B."/>
            <person name="Sullivan T."/>
            <person name="Heitman J."/>
            <person name="Young S."/>
            <person name="Zeng Q."/>
            <person name="Gargeya S."/>
            <person name="Alvarado L."/>
            <person name="Berlin A.M."/>
            <person name="Chapman S.B."/>
            <person name="Chen Z."/>
            <person name="Freedman E."/>
            <person name="Gellesch M."/>
            <person name="Goldberg J."/>
            <person name="Griggs A."/>
            <person name="Gujja S."/>
            <person name="Heilman E."/>
            <person name="Heiman D."/>
            <person name="Howarth C."/>
            <person name="Mehta T."/>
            <person name="Neiman D."/>
            <person name="Pearson M."/>
            <person name="Roberts A."/>
            <person name="Saif S."/>
            <person name="Shea T."/>
            <person name="Shenoy N."/>
            <person name="Sisk P."/>
            <person name="Stolte C."/>
            <person name="Sykes S."/>
            <person name="White J."/>
            <person name="Yandava C."/>
            <person name="Haas B."/>
            <person name="Nusbaum C."/>
            <person name="Birren B."/>
        </authorList>
    </citation>
    <scope>NUCLEOTIDE SEQUENCE</scope>
    <source>
        <strain evidence="1">ATCC 18188</strain>
    </source>
</reference>
<protein>
    <submittedName>
        <fullName evidence="1">Uncharacterized protein</fullName>
    </submittedName>
</protein>
<gene>
    <name evidence="1" type="ORF">BDDG_11968</name>
</gene>
<dbReference type="Proteomes" id="UP000007802">
    <property type="component" value="Unassembled WGS sequence"/>
</dbReference>
<sequence>MPTCIGAATNLTNPNKHQECHRAPLQKQKLLVTLVQARRLLSMLVNLAEVDDQNWSHTIQNLSVRNSLLSTFQGLLEQVARKLRQATFSSNLAIVLD</sequence>
<evidence type="ECO:0000313" key="1">
    <source>
        <dbReference type="EMBL" id="KMW67188.1"/>
    </source>
</evidence>
<accession>A0A0J9ELI4</accession>
<name>A0A0J9ELI4_AJEDA</name>
<dbReference type="EMBL" id="GG749418">
    <property type="protein sequence ID" value="KMW67188.1"/>
    <property type="molecule type" value="Genomic_DNA"/>
</dbReference>
<proteinExistence type="predicted"/>
<organism evidence="1">
    <name type="scientific">Ajellomyces dermatitidis (strain ATCC 18188 / CBS 674.68)</name>
    <name type="common">Blastomyces dermatitidis</name>
    <dbReference type="NCBI Taxonomy" id="653446"/>
    <lineage>
        <taxon>Eukaryota</taxon>
        <taxon>Fungi</taxon>
        <taxon>Dikarya</taxon>
        <taxon>Ascomycota</taxon>
        <taxon>Pezizomycotina</taxon>
        <taxon>Eurotiomycetes</taxon>
        <taxon>Eurotiomycetidae</taxon>
        <taxon>Onygenales</taxon>
        <taxon>Ajellomycetaceae</taxon>
        <taxon>Blastomyces</taxon>
    </lineage>
</organism>
<dbReference type="AlphaFoldDB" id="A0A0J9ELI4"/>
<dbReference type="OrthoDB" id="7464126at2759"/>